<evidence type="ECO:0000313" key="3">
    <source>
        <dbReference type="EMBL" id="KIJ14061.1"/>
    </source>
</evidence>
<protein>
    <submittedName>
        <fullName evidence="3">Uncharacterized protein</fullName>
    </submittedName>
</protein>
<gene>
    <name evidence="3" type="ORF">PAXINDRAFT_13178</name>
</gene>
<feature type="transmembrane region" description="Helical" evidence="2">
    <location>
        <begin position="139"/>
        <end position="160"/>
    </location>
</feature>
<dbReference type="HOGENOM" id="CLU_079691_0_0_1"/>
<evidence type="ECO:0000313" key="4">
    <source>
        <dbReference type="Proteomes" id="UP000053647"/>
    </source>
</evidence>
<dbReference type="EMBL" id="KN819346">
    <property type="protein sequence ID" value="KIJ14061.1"/>
    <property type="molecule type" value="Genomic_DNA"/>
</dbReference>
<feature type="compositionally biased region" description="Polar residues" evidence="1">
    <location>
        <begin position="187"/>
        <end position="196"/>
    </location>
</feature>
<dbReference type="OrthoDB" id="2671574at2759"/>
<reference evidence="4" key="2">
    <citation type="submission" date="2015-01" db="EMBL/GenBank/DDBJ databases">
        <title>Evolutionary Origins and Diversification of the Mycorrhizal Mutualists.</title>
        <authorList>
            <consortium name="DOE Joint Genome Institute"/>
            <consortium name="Mycorrhizal Genomics Consortium"/>
            <person name="Kohler A."/>
            <person name="Kuo A."/>
            <person name="Nagy L.G."/>
            <person name="Floudas D."/>
            <person name="Copeland A."/>
            <person name="Barry K.W."/>
            <person name="Cichocki N."/>
            <person name="Veneault-Fourrey C."/>
            <person name="LaButti K."/>
            <person name="Lindquist E.A."/>
            <person name="Lipzen A."/>
            <person name="Lundell T."/>
            <person name="Morin E."/>
            <person name="Murat C."/>
            <person name="Riley R."/>
            <person name="Ohm R."/>
            <person name="Sun H."/>
            <person name="Tunlid A."/>
            <person name="Henrissat B."/>
            <person name="Grigoriev I.V."/>
            <person name="Hibbett D.S."/>
            <person name="Martin F."/>
        </authorList>
    </citation>
    <scope>NUCLEOTIDE SEQUENCE [LARGE SCALE GENOMIC DNA]</scope>
    <source>
        <strain evidence="4">ATCC 200175</strain>
    </source>
</reference>
<feature type="transmembrane region" description="Helical" evidence="2">
    <location>
        <begin position="69"/>
        <end position="91"/>
    </location>
</feature>
<dbReference type="Proteomes" id="UP000053647">
    <property type="component" value="Unassembled WGS sequence"/>
</dbReference>
<feature type="region of interest" description="Disordered" evidence="1">
    <location>
        <begin position="176"/>
        <end position="216"/>
    </location>
</feature>
<evidence type="ECO:0000256" key="1">
    <source>
        <dbReference type="SAM" id="MobiDB-lite"/>
    </source>
</evidence>
<feature type="transmembrane region" description="Helical" evidence="2">
    <location>
        <begin position="112"/>
        <end position="133"/>
    </location>
</feature>
<proteinExistence type="predicted"/>
<organism evidence="3 4">
    <name type="scientific">Paxillus involutus ATCC 200175</name>
    <dbReference type="NCBI Taxonomy" id="664439"/>
    <lineage>
        <taxon>Eukaryota</taxon>
        <taxon>Fungi</taxon>
        <taxon>Dikarya</taxon>
        <taxon>Basidiomycota</taxon>
        <taxon>Agaricomycotina</taxon>
        <taxon>Agaricomycetes</taxon>
        <taxon>Agaricomycetidae</taxon>
        <taxon>Boletales</taxon>
        <taxon>Paxilineae</taxon>
        <taxon>Paxillaceae</taxon>
        <taxon>Paxillus</taxon>
    </lineage>
</organism>
<name>A0A0C9U491_PAXIN</name>
<keyword evidence="2" id="KW-0812">Transmembrane</keyword>
<keyword evidence="2" id="KW-0472">Membrane</keyword>
<keyword evidence="2" id="KW-1133">Transmembrane helix</keyword>
<accession>A0A0C9U491</accession>
<keyword evidence="4" id="KW-1185">Reference proteome</keyword>
<evidence type="ECO:0000256" key="2">
    <source>
        <dbReference type="SAM" id="Phobius"/>
    </source>
</evidence>
<reference evidence="3 4" key="1">
    <citation type="submission" date="2014-06" db="EMBL/GenBank/DDBJ databases">
        <authorList>
            <consortium name="DOE Joint Genome Institute"/>
            <person name="Kuo A."/>
            <person name="Kohler A."/>
            <person name="Nagy L.G."/>
            <person name="Floudas D."/>
            <person name="Copeland A."/>
            <person name="Barry K.W."/>
            <person name="Cichocki N."/>
            <person name="Veneault-Fourrey C."/>
            <person name="LaButti K."/>
            <person name="Lindquist E.A."/>
            <person name="Lipzen A."/>
            <person name="Lundell T."/>
            <person name="Morin E."/>
            <person name="Murat C."/>
            <person name="Sun H."/>
            <person name="Tunlid A."/>
            <person name="Henrissat B."/>
            <person name="Grigoriev I.V."/>
            <person name="Hibbett D.S."/>
            <person name="Martin F."/>
            <person name="Nordberg H.P."/>
            <person name="Cantor M.N."/>
            <person name="Hua S.X."/>
        </authorList>
    </citation>
    <scope>NUCLEOTIDE SEQUENCE [LARGE SCALE GENOMIC DNA]</scope>
    <source>
        <strain evidence="3 4">ATCC 200175</strain>
    </source>
</reference>
<sequence>MILRVAVMFNHPKRTMYILSFLYLLVVIEQFVMDFLWMGPHSGLTLSTVTLVDDTICSIQLGRSVMFPIYGGIPGGLFDLLILALSLYRFAVHAIETKKMLGRTRVNVYMRLLFEHSVMYFVLYSSLAGTGLADGAVGASSMVYFTVAIVYGSTVPYVLFPRLVLSFKGHRSESGGLYVGGDPPQRSHPQSHSASSGGPRGEEYQLKDVISPGRLP</sequence>
<feature type="transmembrane region" description="Helical" evidence="2">
    <location>
        <begin position="21"/>
        <end position="39"/>
    </location>
</feature>
<dbReference type="AlphaFoldDB" id="A0A0C9U491"/>